<gene>
    <name evidence="6" type="ORF">JKP88DRAFT_241641</name>
</gene>
<evidence type="ECO:0000256" key="1">
    <source>
        <dbReference type="ARBA" id="ARBA00007754"/>
    </source>
</evidence>
<sequence>MASAATPTPSPTAPAADPTCSRGIKDATGAACCPSAPCGGKCGGTGCGAVPKLAANCCVTTIASAKRPCSGYAAPCALRAPTAAPTSAKRTSAKPTYVPSAAPTALPTAAPTTAQPTSEPSTPEPTAEPTAEPTTEPSSADALTPHPTPGDGADATTPEPTSDVDAPTSEPTAPAPSTDVPTGVPTATPVAVEAPWPTSQTTRAPTRASDPYCTRGGMPHPNGDQCCKGGCTRCGKADCATDKLGADNCCATTIAKSGRSCDDNVAPCNINHNRPTQPPLRPAPVRRKTTVGMLAGPPTSMSQREKLYSLVPDAQLVYLKVPDLLDPNCYDMVAGGLDSGLKMQVVLEFLDSKYINDATHVNLDAIVRGDYDEHLKNFALKGVADTREIHVRPLHEFNGNWYPWGVFRKGNSLELFQQAYVHVVTLLRSFSPPFKYQFSYNLSNAGGNIPLAAFYVGDDYVDQICISVYNFAGVSGKPSHSLTTILQDTYDKLSVLGPPLCIAEMSTTSYGLNKPQWIKDTWDALAKHFTRITTINWFFENKTKPTRNWDLNTKASSCAV</sequence>
<dbReference type="PANTHER" id="PTHR40079">
    <property type="entry name" value="MANNAN ENDO-1,4-BETA-MANNOSIDASE E-RELATED"/>
    <property type="match status" value="1"/>
</dbReference>
<comment type="caution">
    <text evidence="6">The sequence shown here is derived from an EMBL/GenBank/DDBJ whole genome shotgun (WGS) entry which is preliminary data.</text>
</comment>
<dbReference type="EMBL" id="JAFCMP010000334">
    <property type="protein sequence ID" value="KAG5181390.1"/>
    <property type="molecule type" value="Genomic_DNA"/>
</dbReference>
<feature type="compositionally biased region" description="Low complexity" evidence="4">
    <location>
        <begin position="166"/>
        <end position="178"/>
    </location>
</feature>
<organism evidence="6 7">
    <name type="scientific">Tribonema minus</name>
    <dbReference type="NCBI Taxonomy" id="303371"/>
    <lineage>
        <taxon>Eukaryota</taxon>
        <taxon>Sar</taxon>
        <taxon>Stramenopiles</taxon>
        <taxon>Ochrophyta</taxon>
        <taxon>PX clade</taxon>
        <taxon>Xanthophyceae</taxon>
        <taxon>Tribonematales</taxon>
        <taxon>Tribonemataceae</taxon>
        <taxon>Tribonema</taxon>
    </lineage>
</organism>
<keyword evidence="7" id="KW-1185">Reference proteome</keyword>
<dbReference type="PANTHER" id="PTHR40079:SF4">
    <property type="entry name" value="GH26 DOMAIN-CONTAINING PROTEIN-RELATED"/>
    <property type="match status" value="1"/>
</dbReference>
<feature type="compositionally biased region" description="Low complexity" evidence="4">
    <location>
        <begin position="99"/>
        <end position="140"/>
    </location>
</feature>
<reference evidence="6" key="1">
    <citation type="submission" date="2021-02" db="EMBL/GenBank/DDBJ databases">
        <title>First Annotated Genome of the Yellow-green Alga Tribonema minus.</title>
        <authorList>
            <person name="Mahan K.M."/>
        </authorList>
    </citation>
    <scope>NUCLEOTIDE SEQUENCE</scope>
    <source>
        <strain evidence="6">UTEX B ZZ1240</strain>
    </source>
</reference>
<feature type="region of interest" description="Disordered" evidence="4">
    <location>
        <begin position="82"/>
        <end position="210"/>
    </location>
</feature>
<evidence type="ECO:0000256" key="2">
    <source>
        <dbReference type="ARBA" id="ARBA00022801"/>
    </source>
</evidence>
<keyword evidence="3" id="KW-0326">Glycosidase</keyword>
<accession>A0A836CCK2</accession>
<dbReference type="InterPro" id="IPR000805">
    <property type="entry name" value="Glyco_hydro_26"/>
</dbReference>
<evidence type="ECO:0000256" key="4">
    <source>
        <dbReference type="SAM" id="MobiDB-lite"/>
    </source>
</evidence>
<evidence type="ECO:0000256" key="3">
    <source>
        <dbReference type="ARBA" id="ARBA00023295"/>
    </source>
</evidence>
<dbReference type="InterPro" id="IPR022790">
    <property type="entry name" value="GH26_dom"/>
</dbReference>
<dbReference type="InterPro" id="IPR017853">
    <property type="entry name" value="GH"/>
</dbReference>
<proteinExistence type="inferred from homology"/>
<evidence type="ECO:0000259" key="5">
    <source>
        <dbReference type="PROSITE" id="PS51764"/>
    </source>
</evidence>
<dbReference type="PROSITE" id="PS51764">
    <property type="entry name" value="GH26"/>
    <property type="match status" value="1"/>
</dbReference>
<dbReference type="GO" id="GO:0016985">
    <property type="term" value="F:mannan endo-1,4-beta-mannosidase activity"/>
    <property type="evidence" value="ECO:0007669"/>
    <property type="project" value="InterPro"/>
</dbReference>
<dbReference type="Gene3D" id="3.20.20.80">
    <property type="entry name" value="Glycosidases"/>
    <property type="match status" value="1"/>
</dbReference>
<evidence type="ECO:0000313" key="6">
    <source>
        <dbReference type="EMBL" id="KAG5181390.1"/>
    </source>
</evidence>
<feature type="domain" description="GH26" evidence="5">
    <location>
        <begin position="271"/>
        <end position="560"/>
    </location>
</feature>
<keyword evidence="2 6" id="KW-0378">Hydrolase</keyword>
<dbReference type="SUPFAM" id="SSF51445">
    <property type="entry name" value="(Trans)glycosidases"/>
    <property type="match status" value="1"/>
</dbReference>
<dbReference type="GO" id="GO:0006080">
    <property type="term" value="P:substituted mannan metabolic process"/>
    <property type="evidence" value="ECO:0007669"/>
    <property type="project" value="InterPro"/>
</dbReference>
<comment type="similarity">
    <text evidence="1">Belongs to the glycosyl hydrolase 26 family.</text>
</comment>
<dbReference type="AlphaFoldDB" id="A0A836CCK2"/>
<protein>
    <submittedName>
        <fullName evidence="6">Glycoside hydrolase superfamily</fullName>
    </submittedName>
</protein>
<dbReference type="Proteomes" id="UP000664859">
    <property type="component" value="Unassembled WGS sequence"/>
</dbReference>
<evidence type="ECO:0000313" key="7">
    <source>
        <dbReference type="Proteomes" id="UP000664859"/>
    </source>
</evidence>
<name>A0A836CCK2_9STRA</name>
<dbReference type="Pfam" id="PF02156">
    <property type="entry name" value="Glyco_hydro_26"/>
    <property type="match status" value="1"/>
</dbReference>